<evidence type="ECO:0000259" key="3">
    <source>
        <dbReference type="PROSITE" id="PS51186"/>
    </source>
</evidence>
<evidence type="ECO:0000256" key="1">
    <source>
        <dbReference type="ARBA" id="ARBA00022679"/>
    </source>
</evidence>
<dbReference type="InterPro" id="IPR050832">
    <property type="entry name" value="Bact_Acetyltransf"/>
</dbReference>
<accession>A0AAU7DUW2</accession>
<keyword evidence="1" id="KW-0808">Transferase</keyword>
<dbReference type="PANTHER" id="PTHR43877:SF2">
    <property type="entry name" value="AMINOALKYLPHOSPHONATE N-ACETYLTRANSFERASE-RELATED"/>
    <property type="match status" value="1"/>
</dbReference>
<dbReference type="Pfam" id="PF00583">
    <property type="entry name" value="Acetyltransf_1"/>
    <property type="match status" value="1"/>
</dbReference>
<reference evidence="4" key="1">
    <citation type="submission" date="2024-02" db="EMBL/GenBank/DDBJ databases">
        <title>Tomenella chthoni gen. nov. sp. nov., a member of the family Jonesiaceae isolated from bat guano.</title>
        <authorList>
            <person name="Miller S.L."/>
            <person name="King J."/>
            <person name="Sankaranarayanan K."/>
            <person name="Lawson P.A."/>
        </authorList>
    </citation>
    <scope>NUCLEOTIDE SEQUENCE</scope>
    <source>
        <strain evidence="4">BS-20</strain>
    </source>
</reference>
<organism evidence="4">
    <name type="scientific">Jonesiaceae bacterium BS-20</name>
    <dbReference type="NCBI Taxonomy" id="3120821"/>
    <lineage>
        <taxon>Bacteria</taxon>
        <taxon>Bacillati</taxon>
        <taxon>Actinomycetota</taxon>
        <taxon>Actinomycetes</taxon>
        <taxon>Micrococcales</taxon>
        <taxon>Jonesiaceae</taxon>
    </lineage>
</organism>
<proteinExistence type="predicted"/>
<keyword evidence="2" id="KW-0012">Acyltransferase</keyword>
<dbReference type="CDD" id="cd04301">
    <property type="entry name" value="NAT_SF"/>
    <property type="match status" value="1"/>
</dbReference>
<dbReference type="InterPro" id="IPR016181">
    <property type="entry name" value="Acyl_CoA_acyltransferase"/>
</dbReference>
<gene>
    <name evidence="4" type="ORF">V5R04_12680</name>
</gene>
<dbReference type="EMBL" id="CP146203">
    <property type="protein sequence ID" value="XBH21060.1"/>
    <property type="molecule type" value="Genomic_DNA"/>
</dbReference>
<dbReference type="SUPFAM" id="SSF55729">
    <property type="entry name" value="Acyl-CoA N-acyltransferases (Nat)"/>
    <property type="match status" value="1"/>
</dbReference>
<sequence length="170" mass="18960">MDNPPFLIRRTRESDWREVRDLRLEMLRDTPLAFSKTYETALEVTEGDWRLRAARGTAQQGTAVAAITGAGTWVGTMAGTLEPGVGPLLISVYVSPAWRGYQIGLTTALLTEIEDWARSEGGQLTLHVHQDNGRAIAFYERQGFKPTGRKFPNDLYPGTHELEMVKSLTP</sequence>
<dbReference type="Gene3D" id="3.40.630.30">
    <property type="match status" value="1"/>
</dbReference>
<evidence type="ECO:0000313" key="4">
    <source>
        <dbReference type="EMBL" id="XBH21060.1"/>
    </source>
</evidence>
<dbReference type="GO" id="GO:0016747">
    <property type="term" value="F:acyltransferase activity, transferring groups other than amino-acyl groups"/>
    <property type="evidence" value="ECO:0007669"/>
    <property type="project" value="InterPro"/>
</dbReference>
<dbReference type="PROSITE" id="PS51186">
    <property type="entry name" value="GNAT"/>
    <property type="match status" value="1"/>
</dbReference>
<dbReference type="AlphaFoldDB" id="A0AAU7DUW2"/>
<dbReference type="InterPro" id="IPR000182">
    <property type="entry name" value="GNAT_dom"/>
</dbReference>
<dbReference type="PANTHER" id="PTHR43877">
    <property type="entry name" value="AMINOALKYLPHOSPHONATE N-ACETYLTRANSFERASE-RELATED-RELATED"/>
    <property type="match status" value="1"/>
</dbReference>
<name>A0AAU7DUW2_9MICO</name>
<protein>
    <submittedName>
        <fullName evidence="4">GNAT family N-acetyltransferase</fullName>
    </submittedName>
</protein>
<evidence type="ECO:0000256" key="2">
    <source>
        <dbReference type="ARBA" id="ARBA00023315"/>
    </source>
</evidence>
<feature type="domain" description="N-acetyltransferase" evidence="3">
    <location>
        <begin position="6"/>
        <end position="169"/>
    </location>
</feature>